<dbReference type="CDD" id="cd02064">
    <property type="entry name" value="FAD_synthetase_N"/>
    <property type="match status" value="1"/>
</dbReference>
<evidence type="ECO:0000256" key="8">
    <source>
        <dbReference type="ARBA" id="ARBA00022777"/>
    </source>
</evidence>
<evidence type="ECO:0000256" key="13">
    <source>
        <dbReference type="ARBA" id="ARBA00049494"/>
    </source>
</evidence>
<dbReference type="InterPro" id="IPR002606">
    <property type="entry name" value="Riboflavin_kinase_bac"/>
</dbReference>
<comment type="similarity">
    <text evidence="14">Belongs to the ribF family.</text>
</comment>
<evidence type="ECO:0000256" key="4">
    <source>
        <dbReference type="ARBA" id="ARBA00022643"/>
    </source>
</evidence>
<dbReference type="Pfam" id="PF01687">
    <property type="entry name" value="Flavokinase"/>
    <property type="match status" value="1"/>
</dbReference>
<keyword evidence="6 14" id="KW-0548">Nucleotidyltransferase</keyword>
<accession>A0A9X8UIK3</accession>
<keyword evidence="10 14" id="KW-0067">ATP-binding</keyword>
<gene>
    <name evidence="16" type="ORF">EDD78_10746</name>
</gene>
<dbReference type="InterPro" id="IPR015864">
    <property type="entry name" value="FAD_synthase"/>
</dbReference>
<evidence type="ECO:0000256" key="14">
    <source>
        <dbReference type="PIRNR" id="PIRNR004491"/>
    </source>
</evidence>
<dbReference type="AlphaFoldDB" id="A0A9X8UIK3"/>
<dbReference type="InterPro" id="IPR014729">
    <property type="entry name" value="Rossmann-like_a/b/a_fold"/>
</dbReference>
<comment type="pathway">
    <text evidence="1 14">Cofactor biosynthesis; FAD biosynthesis; FAD from FMN: step 1/1.</text>
</comment>
<evidence type="ECO:0000256" key="3">
    <source>
        <dbReference type="ARBA" id="ARBA00022630"/>
    </source>
</evidence>
<dbReference type="PIRSF" id="PIRSF004491">
    <property type="entry name" value="FAD_Synth"/>
    <property type="match status" value="1"/>
</dbReference>
<dbReference type="InterPro" id="IPR023468">
    <property type="entry name" value="Riboflavin_kinase"/>
</dbReference>
<dbReference type="GO" id="GO:0008531">
    <property type="term" value="F:riboflavin kinase activity"/>
    <property type="evidence" value="ECO:0007669"/>
    <property type="project" value="UniProtKB-UniRule"/>
</dbReference>
<dbReference type="InterPro" id="IPR023465">
    <property type="entry name" value="Riboflavin_kinase_dom_sf"/>
</dbReference>
<keyword evidence="5 14" id="KW-0808">Transferase</keyword>
<dbReference type="SMART" id="SM00904">
    <property type="entry name" value="Flavokinase"/>
    <property type="match status" value="1"/>
</dbReference>
<organism evidence="16 17">
    <name type="scientific">Harryflintia acetispora</name>
    <dbReference type="NCBI Taxonomy" id="1849041"/>
    <lineage>
        <taxon>Bacteria</taxon>
        <taxon>Bacillati</taxon>
        <taxon>Bacillota</taxon>
        <taxon>Clostridia</taxon>
        <taxon>Eubacteriales</taxon>
        <taxon>Oscillospiraceae</taxon>
        <taxon>Harryflintia</taxon>
    </lineage>
</organism>
<dbReference type="EC" id="2.7.1.26" evidence="14"/>
<dbReference type="GO" id="GO:0006747">
    <property type="term" value="P:FAD biosynthetic process"/>
    <property type="evidence" value="ECO:0007669"/>
    <property type="project" value="UniProtKB-UniRule"/>
</dbReference>
<evidence type="ECO:0000259" key="15">
    <source>
        <dbReference type="SMART" id="SM00904"/>
    </source>
</evidence>
<keyword evidence="9 14" id="KW-0274">FAD</keyword>
<name>A0A9X8UIK3_9FIRM</name>
<dbReference type="GO" id="GO:0009231">
    <property type="term" value="P:riboflavin biosynthetic process"/>
    <property type="evidence" value="ECO:0007669"/>
    <property type="project" value="InterPro"/>
</dbReference>
<evidence type="ECO:0000256" key="1">
    <source>
        <dbReference type="ARBA" id="ARBA00004726"/>
    </source>
</evidence>
<keyword evidence="3 14" id="KW-0285">Flavoprotein</keyword>
<protein>
    <recommendedName>
        <fullName evidence="14">Riboflavin biosynthesis protein</fullName>
    </recommendedName>
    <domain>
        <recommendedName>
            <fullName evidence="14">Riboflavin kinase</fullName>
            <ecNumber evidence="14">2.7.1.26</ecNumber>
        </recommendedName>
        <alternativeName>
            <fullName evidence="14">Flavokinase</fullName>
        </alternativeName>
    </domain>
    <domain>
        <recommendedName>
            <fullName evidence="14">FMN adenylyltransferase</fullName>
            <ecNumber evidence="14">2.7.7.2</ecNumber>
        </recommendedName>
        <alternativeName>
            <fullName evidence="14">FAD pyrophosphorylase</fullName>
        </alternativeName>
        <alternativeName>
            <fullName evidence="14">FAD synthase</fullName>
        </alternativeName>
    </domain>
</protein>
<reference evidence="16 17" key="1">
    <citation type="submission" date="2019-03" db="EMBL/GenBank/DDBJ databases">
        <title>Genomic Encyclopedia of Type Strains, Phase IV (KMG-IV): sequencing the most valuable type-strain genomes for metagenomic binning, comparative biology and taxonomic classification.</title>
        <authorList>
            <person name="Goeker M."/>
        </authorList>
    </citation>
    <scope>NUCLEOTIDE SEQUENCE [LARGE SCALE GENOMIC DNA]</scope>
    <source>
        <strain evidence="16 17">DSM 100433</strain>
    </source>
</reference>
<feature type="domain" description="Riboflavin kinase" evidence="15">
    <location>
        <begin position="179"/>
        <end position="302"/>
    </location>
</feature>
<comment type="caution">
    <text evidence="16">The sequence shown here is derived from an EMBL/GenBank/DDBJ whole genome shotgun (WGS) entry which is preliminary data.</text>
</comment>
<evidence type="ECO:0000256" key="12">
    <source>
        <dbReference type="ARBA" id="ARBA00047880"/>
    </source>
</evidence>
<dbReference type="Proteomes" id="UP000294682">
    <property type="component" value="Unassembled WGS sequence"/>
</dbReference>
<keyword evidence="17" id="KW-1185">Reference proteome</keyword>
<evidence type="ECO:0000256" key="10">
    <source>
        <dbReference type="ARBA" id="ARBA00022840"/>
    </source>
</evidence>
<dbReference type="PANTHER" id="PTHR22749:SF6">
    <property type="entry name" value="RIBOFLAVIN KINASE"/>
    <property type="match status" value="1"/>
</dbReference>
<evidence type="ECO:0000256" key="6">
    <source>
        <dbReference type="ARBA" id="ARBA00022695"/>
    </source>
</evidence>
<keyword evidence="8 14" id="KW-0418">Kinase</keyword>
<proteinExistence type="inferred from homology"/>
<evidence type="ECO:0000256" key="5">
    <source>
        <dbReference type="ARBA" id="ARBA00022679"/>
    </source>
</evidence>
<evidence type="ECO:0000256" key="2">
    <source>
        <dbReference type="ARBA" id="ARBA00005201"/>
    </source>
</evidence>
<dbReference type="RefSeq" id="WP_165873170.1">
    <property type="nucleotide sequence ID" value="NZ_JADNAH010000002.1"/>
</dbReference>
<sequence length="305" mass="32906">MKLIQSLQEIHPPRPTAVALGFFDGVHLGHRAVVGAAAAYAKGADGLLPVAFSFSTARHAPQKKAGGRIYPDEQRALLLGEAGARLVVLPPFEAIASMEPREFAGLLCGRLQAKVVCCGADYRFAKGGAAGVRELEELCGEYGAHLEIVKPVTLGGERVSTTLIRQALAAGEVEKAARLLGGCYFIDTVVRTGRQIGRTLGFPTINQPFFYNAALPRFGVYAAFAVVDGKRLPAVANIGVKPTVGEHFAPGAETYILDFNRDLYGQRVRVELCAFLRPEERYDSLEELKGQIARDCEQARLHCIG</sequence>
<evidence type="ECO:0000313" key="16">
    <source>
        <dbReference type="EMBL" id="TCL42945.1"/>
    </source>
</evidence>
<dbReference type="InterPro" id="IPR015865">
    <property type="entry name" value="Riboflavin_kinase_bac/euk"/>
</dbReference>
<evidence type="ECO:0000256" key="9">
    <source>
        <dbReference type="ARBA" id="ARBA00022827"/>
    </source>
</evidence>
<evidence type="ECO:0000256" key="11">
    <source>
        <dbReference type="ARBA" id="ARBA00023268"/>
    </source>
</evidence>
<comment type="catalytic activity">
    <reaction evidence="13 14">
        <text>FMN + ATP + H(+) = FAD + diphosphate</text>
        <dbReference type="Rhea" id="RHEA:17237"/>
        <dbReference type="ChEBI" id="CHEBI:15378"/>
        <dbReference type="ChEBI" id="CHEBI:30616"/>
        <dbReference type="ChEBI" id="CHEBI:33019"/>
        <dbReference type="ChEBI" id="CHEBI:57692"/>
        <dbReference type="ChEBI" id="CHEBI:58210"/>
        <dbReference type="EC" id="2.7.7.2"/>
    </reaction>
</comment>
<dbReference type="PANTHER" id="PTHR22749">
    <property type="entry name" value="RIBOFLAVIN KINASE/FMN ADENYLYLTRANSFERASE"/>
    <property type="match status" value="1"/>
</dbReference>
<evidence type="ECO:0000313" key="17">
    <source>
        <dbReference type="Proteomes" id="UP000294682"/>
    </source>
</evidence>
<comment type="catalytic activity">
    <reaction evidence="12 14">
        <text>riboflavin + ATP = FMN + ADP + H(+)</text>
        <dbReference type="Rhea" id="RHEA:14357"/>
        <dbReference type="ChEBI" id="CHEBI:15378"/>
        <dbReference type="ChEBI" id="CHEBI:30616"/>
        <dbReference type="ChEBI" id="CHEBI:57986"/>
        <dbReference type="ChEBI" id="CHEBI:58210"/>
        <dbReference type="ChEBI" id="CHEBI:456216"/>
        <dbReference type="EC" id="2.7.1.26"/>
    </reaction>
</comment>
<dbReference type="Gene3D" id="3.40.50.620">
    <property type="entry name" value="HUPs"/>
    <property type="match status" value="1"/>
</dbReference>
<dbReference type="NCBIfam" id="TIGR00083">
    <property type="entry name" value="ribF"/>
    <property type="match status" value="1"/>
</dbReference>
<dbReference type="SUPFAM" id="SSF82114">
    <property type="entry name" value="Riboflavin kinase-like"/>
    <property type="match status" value="1"/>
</dbReference>
<dbReference type="GO" id="GO:0003919">
    <property type="term" value="F:FMN adenylyltransferase activity"/>
    <property type="evidence" value="ECO:0007669"/>
    <property type="project" value="UniProtKB-UniRule"/>
</dbReference>
<dbReference type="EC" id="2.7.7.2" evidence="14"/>
<keyword evidence="11" id="KW-0511">Multifunctional enzyme</keyword>
<dbReference type="GO" id="GO:0005524">
    <property type="term" value="F:ATP binding"/>
    <property type="evidence" value="ECO:0007669"/>
    <property type="project" value="UniProtKB-UniRule"/>
</dbReference>
<dbReference type="Gene3D" id="2.40.30.30">
    <property type="entry name" value="Riboflavin kinase-like"/>
    <property type="match status" value="1"/>
</dbReference>
<keyword evidence="7 14" id="KW-0547">Nucleotide-binding</keyword>
<dbReference type="SUPFAM" id="SSF52374">
    <property type="entry name" value="Nucleotidylyl transferase"/>
    <property type="match status" value="1"/>
</dbReference>
<evidence type="ECO:0000256" key="7">
    <source>
        <dbReference type="ARBA" id="ARBA00022741"/>
    </source>
</evidence>
<dbReference type="GO" id="GO:0009398">
    <property type="term" value="P:FMN biosynthetic process"/>
    <property type="evidence" value="ECO:0007669"/>
    <property type="project" value="UniProtKB-UniRule"/>
</dbReference>
<dbReference type="EMBL" id="SLUK01000007">
    <property type="protein sequence ID" value="TCL42945.1"/>
    <property type="molecule type" value="Genomic_DNA"/>
</dbReference>
<comment type="pathway">
    <text evidence="2 14">Cofactor biosynthesis; FMN biosynthesis; FMN from riboflavin (ATP route): step 1/1.</text>
</comment>
<keyword evidence="4 14" id="KW-0288">FMN</keyword>
<dbReference type="Pfam" id="PF06574">
    <property type="entry name" value="FAD_syn"/>
    <property type="match status" value="1"/>
</dbReference>